<comment type="caution">
    <text evidence="2">The sequence shown here is derived from an EMBL/GenBank/DDBJ whole genome shotgun (WGS) entry which is preliminary data.</text>
</comment>
<dbReference type="Proteomes" id="UP001501671">
    <property type="component" value="Unassembled WGS sequence"/>
</dbReference>
<sequence length="103" mass="11518">MTQPLSEIARLIRSKNAGPFILTFDIVFDSKRDFQRVRDAGVLNVASFASLYRCDPSIVRFFECENALAFKFSIPRPIPQGDPGDGDMHGGQQFIPLMSIQVP</sequence>
<name>A0ABP8GRC0_9BURK</name>
<keyword evidence="3" id="KW-1185">Reference proteome</keyword>
<proteinExistence type="predicted"/>
<evidence type="ECO:0000313" key="2">
    <source>
        <dbReference type="EMBL" id="GAA4328637.1"/>
    </source>
</evidence>
<evidence type="ECO:0000259" key="1">
    <source>
        <dbReference type="Pfam" id="PF14330"/>
    </source>
</evidence>
<reference evidence="3" key="1">
    <citation type="journal article" date="2019" name="Int. J. Syst. Evol. Microbiol.">
        <title>The Global Catalogue of Microorganisms (GCM) 10K type strain sequencing project: providing services to taxonomists for standard genome sequencing and annotation.</title>
        <authorList>
            <consortium name="The Broad Institute Genomics Platform"/>
            <consortium name="The Broad Institute Genome Sequencing Center for Infectious Disease"/>
            <person name="Wu L."/>
            <person name="Ma J."/>
        </authorList>
    </citation>
    <scope>NUCLEOTIDE SEQUENCE [LARGE SCALE GENOMIC DNA]</scope>
    <source>
        <strain evidence="3">JCM 17666</strain>
    </source>
</reference>
<dbReference type="Pfam" id="PF14330">
    <property type="entry name" value="DUF4387"/>
    <property type="match status" value="1"/>
</dbReference>
<protein>
    <submittedName>
        <fullName evidence="2">DUF4387 domain-containing protein</fullName>
    </submittedName>
</protein>
<dbReference type="RefSeq" id="WP_345247827.1">
    <property type="nucleotide sequence ID" value="NZ_BAABFO010000005.1"/>
</dbReference>
<organism evidence="2 3">
    <name type="scientific">Pigmentiphaga soli</name>
    <dbReference type="NCBI Taxonomy" id="1007095"/>
    <lineage>
        <taxon>Bacteria</taxon>
        <taxon>Pseudomonadati</taxon>
        <taxon>Pseudomonadota</taxon>
        <taxon>Betaproteobacteria</taxon>
        <taxon>Burkholderiales</taxon>
        <taxon>Alcaligenaceae</taxon>
        <taxon>Pigmentiphaga</taxon>
    </lineage>
</organism>
<feature type="domain" description="DUF4387" evidence="1">
    <location>
        <begin position="5"/>
        <end position="100"/>
    </location>
</feature>
<dbReference type="InterPro" id="IPR025496">
    <property type="entry name" value="DUF4387"/>
</dbReference>
<dbReference type="EMBL" id="BAABFO010000005">
    <property type="protein sequence ID" value="GAA4328637.1"/>
    <property type="molecule type" value="Genomic_DNA"/>
</dbReference>
<gene>
    <name evidence="2" type="ORF">GCM10023144_14620</name>
</gene>
<accession>A0ABP8GRC0</accession>
<evidence type="ECO:0000313" key="3">
    <source>
        <dbReference type="Proteomes" id="UP001501671"/>
    </source>
</evidence>